<evidence type="ECO:0000256" key="2">
    <source>
        <dbReference type="ARBA" id="ARBA00007783"/>
    </source>
</evidence>
<keyword evidence="7 8" id="KW-0472">Membrane</keyword>
<comment type="subcellular location">
    <subcellularLocation>
        <location evidence="1 8">Cell membrane</location>
        <topology evidence="1 8">Multi-pass membrane protein</topology>
    </subcellularLocation>
</comment>
<name>A0A5C1QGH9_9SPIO</name>
<dbReference type="AlphaFoldDB" id="A0A5C1QGH9"/>
<dbReference type="Proteomes" id="UP000324209">
    <property type="component" value="Chromosome"/>
</dbReference>
<protein>
    <recommendedName>
        <fullName evidence="8">Transport permease protein</fullName>
    </recommendedName>
</protein>
<accession>A0A5C1QGH9</accession>
<comment type="similarity">
    <text evidence="2 8">Belongs to the ABC-2 integral membrane protein family.</text>
</comment>
<organism evidence="10 11">
    <name type="scientific">Oceanispirochaeta crateris</name>
    <dbReference type="NCBI Taxonomy" id="2518645"/>
    <lineage>
        <taxon>Bacteria</taxon>
        <taxon>Pseudomonadati</taxon>
        <taxon>Spirochaetota</taxon>
        <taxon>Spirochaetia</taxon>
        <taxon>Spirochaetales</taxon>
        <taxon>Spirochaetaceae</taxon>
        <taxon>Oceanispirochaeta</taxon>
    </lineage>
</organism>
<dbReference type="GO" id="GO:0043190">
    <property type="term" value="C:ATP-binding cassette (ABC) transporter complex"/>
    <property type="evidence" value="ECO:0007669"/>
    <property type="project" value="InterPro"/>
</dbReference>
<feature type="transmembrane region" description="Helical" evidence="8">
    <location>
        <begin position="177"/>
        <end position="198"/>
    </location>
</feature>
<dbReference type="PANTHER" id="PTHR30294">
    <property type="entry name" value="MEMBRANE COMPONENT OF ABC TRANSPORTER YHHJ-RELATED"/>
    <property type="match status" value="1"/>
</dbReference>
<evidence type="ECO:0000313" key="11">
    <source>
        <dbReference type="Proteomes" id="UP000324209"/>
    </source>
</evidence>
<dbReference type="Pfam" id="PF12698">
    <property type="entry name" value="ABC2_membrane_3"/>
    <property type="match status" value="1"/>
</dbReference>
<proteinExistence type="inferred from homology"/>
<feature type="transmembrane region" description="Helical" evidence="8">
    <location>
        <begin position="287"/>
        <end position="308"/>
    </location>
</feature>
<evidence type="ECO:0000259" key="9">
    <source>
        <dbReference type="PROSITE" id="PS51012"/>
    </source>
</evidence>
<feature type="transmembrane region" description="Helical" evidence="8">
    <location>
        <begin position="344"/>
        <end position="363"/>
    </location>
</feature>
<keyword evidence="3 8" id="KW-0813">Transport</keyword>
<dbReference type="OrthoDB" id="9788252at2"/>
<dbReference type="PRINTS" id="PR00164">
    <property type="entry name" value="ABC2TRNSPORT"/>
</dbReference>
<feature type="domain" description="ABC transmembrane type-2" evidence="9">
    <location>
        <begin position="131"/>
        <end position="369"/>
    </location>
</feature>
<dbReference type="EMBL" id="CP036150">
    <property type="protein sequence ID" value="QEN06468.1"/>
    <property type="molecule type" value="Genomic_DNA"/>
</dbReference>
<dbReference type="KEGG" id="ock:EXM22_00105"/>
<keyword evidence="5 8" id="KW-0812">Transmembrane</keyword>
<dbReference type="GO" id="GO:0140359">
    <property type="term" value="F:ABC-type transporter activity"/>
    <property type="evidence" value="ECO:0007669"/>
    <property type="project" value="InterPro"/>
</dbReference>
<evidence type="ECO:0000256" key="1">
    <source>
        <dbReference type="ARBA" id="ARBA00004651"/>
    </source>
</evidence>
<evidence type="ECO:0000256" key="5">
    <source>
        <dbReference type="ARBA" id="ARBA00022692"/>
    </source>
</evidence>
<dbReference type="InterPro" id="IPR047817">
    <property type="entry name" value="ABC2_TM_bact-type"/>
</dbReference>
<feature type="transmembrane region" description="Helical" evidence="8">
    <location>
        <begin position="218"/>
        <end position="245"/>
    </location>
</feature>
<evidence type="ECO:0000256" key="8">
    <source>
        <dbReference type="RuleBase" id="RU361157"/>
    </source>
</evidence>
<evidence type="ECO:0000256" key="3">
    <source>
        <dbReference type="ARBA" id="ARBA00022448"/>
    </source>
</evidence>
<keyword evidence="4 8" id="KW-1003">Cell membrane</keyword>
<dbReference type="InterPro" id="IPR000412">
    <property type="entry name" value="ABC_2_transport"/>
</dbReference>
<gene>
    <name evidence="10" type="ORF">EXM22_00105</name>
</gene>
<feature type="transmembrane region" description="Helical" evidence="8">
    <location>
        <begin position="251"/>
        <end position="275"/>
    </location>
</feature>
<evidence type="ECO:0000313" key="10">
    <source>
        <dbReference type="EMBL" id="QEN06468.1"/>
    </source>
</evidence>
<dbReference type="PANTHER" id="PTHR30294:SF29">
    <property type="entry name" value="MULTIDRUG ABC TRANSPORTER PERMEASE YBHS-RELATED"/>
    <property type="match status" value="1"/>
</dbReference>
<dbReference type="PROSITE" id="PS51012">
    <property type="entry name" value="ABC_TM2"/>
    <property type="match status" value="1"/>
</dbReference>
<evidence type="ECO:0000256" key="7">
    <source>
        <dbReference type="ARBA" id="ARBA00023136"/>
    </source>
</evidence>
<evidence type="ECO:0000256" key="4">
    <source>
        <dbReference type="ARBA" id="ARBA00022475"/>
    </source>
</evidence>
<keyword evidence="11" id="KW-1185">Reference proteome</keyword>
<dbReference type="InterPro" id="IPR013525">
    <property type="entry name" value="ABC2_TM"/>
</dbReference>
<dbReference type="RefSeq" id="WP_149484551.1">
    <property type="nucleotide sequence ID" value="NZ_CP036150.1"/>
</dbReference>
<dbReference type="InterPro" id="IPR051449">
    <property type="entry name" value="ABC-2_transporter_component"/>
</dbReference>
<feature type="transmembrane region" description="Helical" evidence="8">
    <location>
        <begin position="20"/>
        <end position="40"/>
    </location>
</feature>
<evidence type="ECO:0000256" key="6">
    <source>
        <dbReference type="ARBA" id="ARBA00022989"/>
    </source>
</evidence>
<dbReference type="Gene3D" id="3.40.1710.10">
    <property type="entry name" value="abc type-2 transporter like domain"/>
    <property type="match status" value="1"/>
</dbReference>
<reference evidence="10 11" key="1">
    <citation type="submission" date="2019-02" db="EMBL/GenBank/DDBJ databases">
        <title>Complete Genome Sequence and Methylome Analysis of free living Spirochaetas.</title>
        <authorList>
            <person name="Fomenkov A."/>
            <person name="Dubinina G."/>
            <person name="Leshcheva N."/>
            <person name="Mikheeva N."/>
            <person name="Grabovich M."/>
            <person name="Vincze T."/>
            <person name="Roberts R.J."/>
        </authorList>
    </citation>
    <scope>NUCLEOTIDE SEQUENCE [LARGE SCALE GENOMIC DNA]</scope>
    <source>
        <strain evidence="10 11">K2</strain>
    </source>
</reference>
<keyword evidence="6 8" id="KW-1133">Transmembrane helix</keyword>
<sequence length="371" mass="41190">MKQFIAFIKKEFHHIFRDTWTMIILLILPVLMLILFGYALSTEVKNVRVAIYDPSKDSLSEEIVRRLESSEYFTLSKILDSPFQIEEEFRRGDTGLIVLFSDNFYSSILRGEAQIQLMADGSDPNSAVTATNYASAIIARVLSDRLPAGQNSTATSSRINITTNLIYNPEMKSSYNFVPGVMGMVIMLICAMMTSISIAREKESGTMEILLVSPMKPLLIILSKAVPYFVLSCINLLTILLFAVFLLEVPIAGSMAALLTVSLIYIFVSLSIGLLISSVASSQVMALLLSGMALMMPAMYLSGMMFPIENMPLALQWFAQIIPAKWYIVAAKNIMIKGLGFSSILRELAVLSVMALVLITVSLKRFKLRLE</sequence>